<evidence type="ECO:0000256" key="31">
    <source>
        <dbReference type="ARBA" id="ARBA00040834"/>
    </source>
</evidence>
<evidence type="ECO:0000256" key="9">
    <source>
        <dbReference type="ARBA" id="ARBA00022501"/>
    </source>
</evidence>
<dbReference type="GO" id="GO:0005789">
    <property type="term" value="C:endoplasmic reticulum membrane"/>
    <property type="evidence" value="ECO:0007669"/>
    <property type="project" value="UniProtKB-SubCell"/>
</dbReference>
<evidence type="ECO:0000256" key="28">
    <source>
        <dbReference type="ARBA" id="ARBA00036424"/>
    </source>
</evidence>
<dbReference type="SUPFAM" id="SSF48264">
    <property type="entry name" value="Cytochrome P450"/>
    <property type="match status" value="1"/>
</dbReference>
<comment type="similarity">
    <text evidence="6 35">Belongs to the cytochrome P450 family.</text>
</comment>
<dbReference type="AlphaFoldDB" id="A0A2B4SYQ6"/>
<comment type="subcellular location">
    <subcellularLocation>
        <location evidence="5">Endoplasmic reticulum membrane</location>
        <topology evidence="5">Multi-pass membrane protein</topology>
    </subcellularLocation>
    <subcellularLocation>
        <location evidence="4">Endoplasmic reticulum membrane</location>
        <topology evidence="4">Peripheral membrane protein</topology>
    </subcellularLocation>
    <subcellularLocation>
        <location evidence="3">Microsome membrane</location>
        <topology evidence="3">Peripheral membrane protein</topology>
    </subcellularLocation>
</comment>
<evidence type="ECO:0000256" key="29">
    <source>
        <dbReference type="ARBA" id="ARBA00036475"/>
    </source>
</evidence>
<comment type="subunit">
    <text evidence="7">Monomer.</text>
</comment>
<evidence type="ECO:0000256" key="3">
    <source>
        <dbReference type="ARBA" id="ARBA00004174"/>
    </source>
</evidence>
<evidence type="ECO:0000256" key="24">
    <source>
        <dbReference type="ARBA" id="ARBA00023235"/>
    </source>
</evidence>
<evidence type="ECO:0000256" key="1">
    <source>
        <dbReference type="ARBA" id="ARBA00001143"/>
    </source>
</evidence>
<dbReference type="InterPro" id="IPR001128">
    <property type="entry name" value="Cyt_P450"/>
</dbReference>
<keyword evidence="13 36" id="KW-0812">Transmembrane</keyword>
<protein>
    <recommendedName>
        <fullName evidence="31">Thromboxane-A synthase</fullName>
        <ecNumber evidence="8">4.2.1.152</ecNumber>
        <ecNumber evidence="30">5.3.99.5</ecNumber>
    </recommendedName>
    <alternativeName>
        <fullName evidence="32">Cytochrome P450 5A1</fullName>
    </alternativeName>
    <alternativeName>
        <fullName evidence="26">Hydroperoxy icosatetraenoate dehydratase</fullName>
    </alternativeName>
</protein>
<keyword evidence="20 34" id="KW-0408">Iron</keyword>
<dbReference type="GO" id="GO:0004796">
    <property type="term" value="F:thromboxane-A synthase activity"/>
    <property type="evidence" value="ECO:0007669"/>
    <property type="project" value="UniProtKB-EC"/>
</dbReference>
<dbReference type="PRINTS" id="PR00385">
    <property type="entry name" value="P450"/>
</dbReference>
<evidence type="ECO:0000256" key="13">
    <source>
        <dbReference type="ARBA" id="ARBA00022692"/>
    </source>
</evidence>
<evidence type="ECO:0000256" key="16">
    <source>
        <dbReference type="ARBA" id="ARBA00022832"/>
    </source>
</evidence>
<evidence type="ECO:0000256" key="8">
    <source>
        <dbReference type="ARBA" id="ARBA00013084"/>
    </source>
</evidence>
<dbReference type="EMBL" id="LSMT01000007">
    <property type="protein sequence ID" value="PFX34010.1"/>
    <property type="molecule type" value="Genomic_DNA"/>
</dbReference>
<accession>A0A2B4SYQ6</accession>
<evidence type="ECO:0000256" key="33">
    <source>
        <dbReference type="ARBA" id="ARBA00054825"/>
    </source>
</evidence>
<keyword evidence="19 35" id="KW-0560">Oxidoreductase</keyword>
<dbReference type="GO" id="GO:0016705">
    <property type="term" value="F:oxidoreductase activity, acting on paired donors, with incorporation or reduction of molecular oxygen"/>
    <property type="evidence" value="ECO:0007669"/>
    <property type="project" value="InterPro"/>
</dbReference>
<evidence type="ECO:0000256" key="19">
    <source>
        <dbReference type="ARBA" id="ARBA00023002"/>
    </source>
</evidence>
<keyword evidence="35" id="KW-0503">Monooxygenase</keyword>
<comment type="cofactor">
    <cofactor evidence="34">
        <name>heme</name>
        <dbReference type="ChEBI" id="CHEBI:30413"/>
    </cofactor>
</comment>
<dbReference type="GO" id="GO:0001516">
    <property type="term" value="P:prostaglandin biosynthetic process"/>
    <property type="evidence" value="ECO:0007669"/>
    <property type="project" value="UniProtKB-KW"/>
</dbReference>
<evidence type="ECO:0000256" key="30">
    <source>
        <dbReference type="ARBA" id="ARBA00038872"/>
    </source>
</evidence>
<evidence type="ECO:0000256" key="4">
    <source>
        <dbReference type="ARBA" id="ARBA00004406"/>
    </source>
</evidence>
<dbReference type="PROSITE" id="PS00086">
    <property type="entry name" value="CYTOCHROME_P450"/>
    <property type="match status" value="1"/>
</dbReference>
<evidence type="ECO:0000256" key="20">
    <source>
        <dbReference type="ARBA" id="ARBA00023004"/>
    </source>
</evidence>
<keyword evidence="12 34" id="KW-0349">Heme</keyword>
<dbReference type="Gene3D" id="1.10.630.10">
    <property type="entry name" value="Cytochrome P450"/>
    <property type="match status" value="1"/>
</dbReference>
<name>A0A2B4SYQ6_STYPI</name>
<evidence type="ECO:0000256" key="2">
    <source>
        <dbReference type="ARBA" id="ARBA00001719"/>
    </source>
</evidence>
<keyword evidence="18 36" id="KW-1133">Transmembrane helix</keyword>
<keyword evidence="25" id="KW-0456">Lyase</keyword>
<dbReference type="Pfam" id="PF00067">
    <property type="entry name" value="p450"/>
    <property type="match status" value="1"/>
</dbReference>
<evidence type="ECO:0000256" key="15">
    <source>
        <dbReference type="ARBA" id="ARBA00022824"/>
    </source>
</evidence>
<evidence type="ECO:0000256" key="23">
    <source>
        <dbReference type="ARBA" id="ARBA00023160"/>
    </source>
</evidence>
<keyword evidence="17" id="KW-0492">Microsome</keyword>
<evidence type="ECO:0000256" key="17">
    <source>
        <dbReference type="ARBA" id="ARBA00022848"/>
    </source>
</evidence>
<keyword evidence="15" id="KW-0256">Endoplasmic reticulum</keyword>
<evidence type="ECO:0000256" key="18">
    <source>
        <dbReference type="ARBA" id="ARBA00022989"/>
    </source>
</evidence>
<evidence type="ECO:0000256" key="21">
    <source>
        <dbReference type="ARBA" id="ARBA00023098"/>
    </source>
</evidence>
<evidence type="ECO:0000256" key="25">
    <source>
        <dbReference type="ARBA" id="ARBA00023239"/>
    </source>
</evidence>
<evidence type="ECO:0000256" key="26">
    <source>
        <dbReference type="ARBA" id="ARBA00033404"/>
    </source>
</evidence>
<evidence type="ECO:0000256" key="35">
    <source>
        <dbReference type="RuleBase" id="RU000461"/>
    </source>
</evidence>
<keyword evidence="21" id="KW-0443">Lipid metabolism</keyword>
<dbReference type="STRING" id="50429.A0A2B4SYQ6"/>
<dbReference type="GO" id="GO:0005506">
    <property type="term" value="F:iron ion binding"/>
    <property type="evidence" value="ECO:0007669"/>
    <property type="project" value="InterPro"/>
</dbReference>
<evidence type="ECO:0000313" key="37">
    <source>
        <dbReference type="EMBL" id="PFX34010.1"/>
    </source>
</evidence>
<dbReference type="Proteomes" id="UP000225706">
    <property type="component" value="Unassembled WGS sequence"/>
</dbReference>
<keyword evidence="14 34" id="KW-0479">Metal-binding</keyword>
<reference evidence="38" key="1">
    <citation type="journal article" date="2017" name="bioRxiv">
        <title>Comparative analysis of the genomes of Stylophora pistillata and Acropora digitifera provides evidence for extensive differences between species of corals.</title>
        <authorList>
            <person name="Voolstra C.R."/>
            <person name="Li Y."/>
            <person name="Liew Y.J."/>
            <person name="Baumgarten S."/>
            <person name="Zoccola D."/>
            <person name="Flot J.-F."/>
            <person name="Tambutte S."/>
            <person name="Allemand D."/>
            <person name="Aranda M."/>
        </authorList>
    </citation>
    <scope>NUCLEOTIDE SEQUENCE [LARGE SCALE GENOMIC DNA]</scope>
</reference>
<gene>
    <name evidence="37" type="primary">CYP3A24</name>
    <name evidence="37" type="ORF">AWC38_SpisGene1101</name>
</gene>
<evidence type="ECO:0000256" key="5">
    <source>
        <dbReference type="ARBA" id="ARBA00004477"/>
    </source>
</evidence>
<organism evidence="37 38">
    <name type="scientific">Stylophora pistillata</name>
    <name type="common">Smooth cauliflower coral</name>
    <dbReference type="NCBI Taxonomy" id="50429"/>
    <lineage>
        <taxon>Eukaryota</taxon>
        <taxon>Metazoa</taxon>
        <taxon>Cnidaria</taxon>
        <taxon>Anthozoa</taxon>
        <taxon>Hexacorallia</taxon>
        <taxon>Scleractinia</taxon>
        <taxon>Astrocoeniina</taxon>
        <taxon>Pocilloporidae</taxon>
        <taxon>Stylophora</taxon>
    </lineage>
</organism>
<dbReference type="InterPro" id="IPR036396">
    <property type="entry name" value="Cyt_P450_sf"/>
</dbReference>
<dbReference type="CDD" id="cd11055">
    <property type="entry name" value="CYP3A-like"/>
    <property type="match status" value="1"/>
</dbReference>
<keyword evidence="24" id="KW-0413">Isomerase</keyword>
<comment type="catalytic activity">
    <reaction evidence="2">
        <text>a hydroperoxyeicosatetraenoate = an oxoeicosatetraenoate + H2O</text>
        <dbReference type="Rhea" id="RHEA:55556"/>
        <dbReference type="ChEBI" id="CHEBI:15377"/>
        <dbReference type="ChEBI" id="CHEBI:59720"/>
        <dbReference type="ChEBI" id="CHEBI:131859"/>
        <dbReference type="EC" id="4.2.1.152"/>
    </reaction>
    <physiologicalReaction direction="left-to-right" evidence="2">
        <dbReference type="Rhea" id="RHEA:55557"/>
    </physiologicalReaction>
</comment>
<keyword evidence="16" id="KW-0276">Fatty acid metabolism</keyword>
<comment type="catalytic activity">
    <reaction evidence="27">
        <text>(15S)-hydroperoxy-(5Z,8Z,11Z,13E)-eicosatetraenoate + AH2 = (15S)-hydroxy-(5Z,8Z,11Z,13E)-eicosatetraenoate + A + H2O</text>
        <dbReference type="Rhea" id="RHEA:48856"/>
        <dbReference type="ChEBI" id="CHEBI:13193"/>
        <dbReference type="ChEBI" id="CHEBI:15377"/>
        <dbReference type="ChEBI" id="CHEBI:17499"/>
        <dbReference type="ChEBI" id="CHEBI:57409"/>
        <dbReference type="ChEBI" id="CHEBI:57446"/>
    </reaction>
    <physiologicalReaction direction="left-to-right" evidence="27">
        <dbReference type="Rhea" id="RHEA:48857"/>
    </physiologicalReaction>
</comment>
<evidence type="ECO:0000256" key="34">
    <source>
        <dbReference type="PIRSR" id="PIRSR602401-1"/>
    </source>
</evidence>
<dbReference type="OrthoDB" id="1470350at2759"/>
<dbReference type="PANTHER" id="PTHR24302:SF47">
    <property type="entry name" value="CYTOCHROME P450"/>
    <property type="match status" value="1"/>
</dbReference>
<dbReference type="InterPro" id="IPR002401">
    <property type="entry name" value="Cyt_P450_E_grp-I"/>
</dbReference>
<feature type="binding site" description="axial binding residue" evidence="34">
    <location>
        <position position="451"/>
    </location>
    <ligand>
        <name>heme</name>
        <dbReference type="ChEBI" id="CHEBI:30413"/>
    </ligand>
    <ligandPart>
        <name>Fe</name>
        <dbReference type="ChEBI" id="CHEBI:18248"/>
    </ligandPart>
</feature>
<evidence type="ECO:0000256" key="32">
    <source>
        <dbReference type="ARBA" id="ARBA00042726"/>
    </source>
</evidence>
<keyword evidence="10" id="KW-0444">Lipid biosynthesis</keyword>
<dbReference type="EC" id="4.2.1.152" evidence="8"/>
<evidence type="ECO:0000313" key="38">
    <source>
        <dbReference type="Proteomes" id="UP000225706"/>
    </source>
</evidence>
<evidence type="ECO:0000256" key="27">
    <source>
        <dbReference type="ARBA" id="ARBA00036380"/>
    </source>
</evidence>
<evidence type="ECO:0000256" key="7">
    <source>
        <dbReference type="ARBA" id="ARBA00011245"/>
    </source>
</evidence>
<evidence type="ECO:0000256" key="10">
    <source>
        <dbReference type="ARBA" id="ARBA00022516"/>
    </source>
</evidence>
<dbReference type="GO" id="GO:0020037">
    <property type="term" value="F:heme binding"/>
    <property type="evidence" value="ECO:0007669"/>
    <property type="project" value="InterPro"/>
</dbReference>
<dbReference type="InterPro" id="IPR017972">
    <property type="entry name" value="Cyt_P450_CS"/>
</dbReference>
<dbReference type="InterPro" id="IPR050705">
    <property type="entry name" value="Cytochrome_P450_3A"/>
</dbReference>
<dbReference type="GO" id="GO:0106256">
    <property type="term" value="F:hydroperoxy icosatetraenoate dehydratase activity"/>
    <property type="evidence" value="ECO:0007669"/>
    <property type="project" value="UniProtKB-EC"/>
</dbReference>
<comment type="catalytic activity">
    <reaction evidence="29">
        <text>prostaglandin H2 = thromboxane A2</text>
        <dbReference type="Rhea" id="RHEA:17137"/>
        <dbReference type="ChEBI" id="CHEBI:57405"/>
        <dbReference type="ChEBI" id="CHEBI:57445"/>
        <dbReference type="EC" id="5.3.99.5"/>
    </reaction>
    <physiologicalReaction direction="left-to-right" evidence="29">
        <dbReference type="Rhea" id="RHEA:17138"/>
    </physiologicalReaction>
</comment>
<evidence type="ECO:0000256" key="12">
    <source>
        <dbReference type="ARBA" id="ARBA00022617"/>
    </source>
</evidence>
<evidence type="ECO:0000256" key="22">
    <source>
        <dbReference type="ARBA" id="ARBA00023136"/>
    </source>
</evidence>
<keyword evidence="9" id="KW-0644">Prostaglandin metabolism</keyword>
<evidence type="ECO:0000256" key="14">
    <source>
        <dbReference type="ARBA" id="ARBA00022723"/>
    </source>
</evidence>
<dbReference type="FunFam" id="1.10.630.10:FF:000042">
    <property type="entry name" value="Cytochrome P450"/>
    <property type="match status" value="1"/>
</dbReference>
<proteinExistence type="inferred from homology"/>
<comment type="caution">
    <text evidence="37">The sequence shown here is derived from an EMBL/GenBank/DDBJ whole genome shotgun (WGS) entry which is preliminary data.</text>
</comment>
<comment type="function">
    <text evidence="33">Catalyzes the conversion of prostaglandin H2 (PGH2) to thromboxane A2 (TXA2), a potent inducer of blood vessel constriction and platelet aggregation. Also cleaves PGH2 to 12-hydroxy-heptadecatrienoicacid (12-HHT) and malondialdehyde, which is known to act as a mediator of DNA damage. 12-HHT and malondialdehyde are formed stoichiometrically in the same amounts as TXA2. Additionally, displays dehydratase activity, toward (15S)-hydroperoxy-(5Z,8Z,11Z,13E)-eicosatetraenoate (15(S)-HPETE) producing 15-KETE and 15-HETE.</text>
</comment>
<evidence type="ECO:0000256" key="36">
    <source>
        <dbReference type="SAM" id="Phobius"/>
    </source>
</evidence>
<dbReference type="GO" id="GO:0008395">
    <property type="term" value="F:steroid hydroxylase activity"/>
    <property type="evidence" value="ECO:0007669"/>
    <property type="project" value="TreeGrafter"/>
</dbReference>
<dbReference type="PANTHER" id="PTHR24302">
    <property type="entry name" value="CYTOCHROME P450 FAMILY 3"/>
    <property type="match status" value="1"/>
</dbReference>
<feature type="transmembrane region" description="Helical" evidence="36">
    <location>
        <begin position="75"/>
        <end position="92"/>
    </location>
</feature>
<keyword evidence="23" id="KW-0275">Fatty acid biosynthesis</keyword>
<keyword evidence="11" id="KW-0643">Prostaglandin biosynthesis</keyword>
<comment type="catalytic activity">
    <reaction evidence="28">
        <text>prostaglandin H2 = (12S)-hydroxy-(5Z,8E,10E)-heptadecatrienoate + malonaldehyde</text>
        <dbReference type="Rhea" id="RHEA:48644"/>
        <dbReference type="ChEBI" id="CHEBI:57405"/>
        <dbReference type="ChEBI" id="CHEBI:90694"/>
        <dbReference type="ChEBI" id="CHEBI:566274"/>
    </reaction>
</comment>
<keyword evidence="38" id="KW-1185">Reference proteome</keyword>
<keyword evidence="22 36" id="KW-0472">Membrane</keyword>
<dbReference type="EC" id="5.3.99.5" evidence="30"/>
<comment type="catalytic activity">
    <reaction evidence="1">
        <text>(15S)-hydroperoxy-(5Z,8Z,11Z,13E)-eicosatetraenoate = 15-oxo-(5Z,8Z,11Z,13E)-eicosatetraenoate + H2O</text>
        <dbReference type="Rhea" id="RHEA:48636"/>
        <dbReference type="ChEBI" id="CHEBI:15377"/>
        <dbReference type="ChEBI" id="CHEBI:57410"/>
        <dbReference type="ChEBI" id="CHEBI:57446"/>
    </reaction>
    <physiologicalReaction direction="left-to-right" evidence="1">
        <dbReference type="Rhea" id="RHEA:48637"/>
    </physiologicalReaction>
</comment>
<dbReference type="PRINTS" id="PR00463">
    <property type="entry name" value="EP450I"/>
</dbReference>
<evidence type="ECO:0000256" key="6">
    <source>
        <dbReference type="ARBA" id="ARBA00010617"/>
    </source>
</evidence>
<evidence type="ECO:0000256" key="11">
    <source>
        <dbReference type="ARBA" id="ARBA00022585"/>
    </source>
</evidence>
<sequence>MSVSNFAEQFLNHWPTILIASAILLVYLYFILPYRKLKAVYPKGPTPLPFIGHTLDIIKHKGSVHLQIDEYYKKYGAVFSMYILGSMASIVVSDPDLLRDLFVKDFASFTDRPEFFKQPEPLRSMMSEAKKEQWKRIRNTLTPSFSALKMKQMVPFMNASCDNLIKKLGEFADTGKSVDIQKIYQCLTMEVILSSVFGFQVDAQNNPDDPVLNAAKLSMTQTTFQKIILGVVTLLPFGMKLLENIPALFLSNFVPLSKISEEIVQTKRRSTERSSRKDMLDLMLSAANDSSLPESKKLSDAEIIAQSFVFLAAGYETTSTTLSFMSHHLAVDPEIQEKVQQEIDSVWPDENQMLSYDAVHEMPYLDMVAAEALRMYPPGFVTARACTEECTIKGIKMPEGLTVMVPVYSIHRDPRYYPDPDKFDPDRFLPAAKHSRNPYTYLPFGHGPRNCIGMRFAQMEMKLAMARILKKYSFEVAPDTKIPPDVVISATLTCSGVNVRVKSRDK</sequence>
<feature type="transmembrane region" description="Helical" evidence="36">
    <location>
        <begin position="12"/>
        <end position="32"/>
    </location>
</feature>